<feature type="region of interest" description="Disordered" evidence="1">
    <location>
        <begin position="58"/>
        <end position="93"/>
    </location>
</feature>
<dbReference type="EMBL" id="NHYE01005074">
    <property type="protein sequence ID" value="PPQ77797.1"/>
    <property type="molecule type" value="Genomic_DNA"/>
</dbReference>
<sequence>MRLIVSHTIVVPKSDSGTRMMPDYSKAKLYAVLANFTKKKGTVTAVEPQRALKAITSKRMDVQRRRGRGASERRRREVASSINTRTRSRGSDY</sequence>
<organism evidence="2 3">
    <name type="scientific">Gymnopilus dilepis</name>
    <dbReference type="NCBI Taxonomy" id="231916"/>
    <lineage>
        <taxon>Eukaryota</taxon>
        <taxon>Fungi</taxon>
        <taxon>Dikarya</taxon>
        <taxon>Basidiomycota</taxon>
        <taxon>Agaricomycotina</taxon>
        <taxon>Agaricomycetes</taxon>
        <taxon>Agaricomycetidae</taxon>
        <taxon>Agaricales</taxon>
        <taxon>Agaricineae</taxon>
        <taxon>Hymenogastraceae</taxon>
        <taxon>Gymnopilus</taxon>
    </lineage>
</organism>
<evidence type="ECO:0000313" key="2">
    <source>
        <dbReference type="EMBL" id="PPQ77797.1"/>
    </source>
</evidence>
<comment type="caution">
    <text evidence="2">The sequence shown here is derived from an EMBL/GenBank/DDBJ whole genome shotgun (WGS) entry which is preliminary data.</text>
</comment>
<gene>
    <name evidence="2" type="ORF">CVT26_005392</name>
</gene>
<evidence type="ECO:0000313" key="3">
    <source>
        <dbReference type="Proteomes" id="UP000284706"/>
    </source>
</evidence>
<keyword evidence="3" id="KW-1185">Reference proteome</keyword>
<name>A0A409WH12_9AGAR</name>
<feature type="compositionally biased region" description="Basic and acidic residues" evidence="1">
    <location>
        <begin position="58"/>
        <end position="78"/>
    </location>
</feature>
<accession>A0A409WH12</accession>
<protein>
    <submittedName>
        <fullName evidence="2">Uncharacterized protein</fullName>
    </submittedName>
</protein>
<dbReference type="AlphaFoldDB" id="A0A409WH12"/>
<evidence type="ECO:0000256" key="1">
    <source>
        <dbReference type="SAM" id="MobiDB-lite"/>
    </source>
</evidence>
<proteinExistence type="predicted"/>
<reference evidence="2 3" key="1">
    <citation type="journal article" date="2018" name="Evol. Lett.">
        <title>Horizontal gene cluster transfer increased hallucinogenic mushroom diversity.</title>
        <authorList>
            <person name="Reynolds H.T."/>
            <person name="Vijayakumar V."/>
            <person name="Gluck-Thaler E."/>
            <person name="Korotkin H.B."/>
            <person name="Matheny P.B."/>
            <person name="Slot J.C."/>
        </authorList>
    </citation>
    <scope>NUCLEOTIDE SEQUENCE [LARGE SCALE GENOMIC DNA]</scope>
    <source>
        <strain evidence="2 3">SRW20</strain>
    </source>
</reference>
<dbReference type="Proteomes" id="UP000284706">
    <property type="component" value="Unassembled WGS sequence"/>
</dbReference>
<dbReference type="InParanoid" id="A0A409WH12"/>